<evidence type="ECO:0000313" key="5">
    <source>
        <dbReference type="EMBL" id="RXD49516.1"/>
    </source>
</evidence>
<evidence type="ECO:0000256" key="3">
    <source>
        <dbReference type="ARBA" id="ARBA00022898"/>
    </source>
</evidence>
<dbReference type="PANTHER" id="PTHR43094:SF1">
    <property type="entry name" value="AMINOTRANSFERASE CLASS-III"/>
    <property type="match status" value="1"/>
</dbReference>
<evidence type="ECO:0000256" key="2">
    <source>
        <dbReference type="ARBA" id="ARBA00008954"/>
    </source>
</evidence>
<sequence>MDFKELNMEQRPANKLSSESILEALGTYNQMARSVWPPFNSDAGYDEISLRVKRGEGAYLEDCRGSLLFDGISGLWNVPLGYSNEIIKEAIRSQLVELPSCSLIVGETEIANEAASLILQRCEMDGGRVFFSNDGSEAIESAIKIARHHFYAQGRANKKIILSCRDSYHGMTMGALSVTGISEDKWQFGSPLPDIYQVASPYDLLENDPCKFVYEILNAIRFYGKENIAAIVLEPVFAVAGIVKIPPGTLKDISNICKSNDILLIIDEVTTGVYRGSSHFLFSAGHDVIPDIVVLAKALTNGYVPLGATVAAKHIFDSVERSGVGLMHGHTFSGNPLAMAACRAMLSQVASGESDVVALHLANAATNYIGKSKAFKGFRVSQAMLGVDLDLELENMTTAGVSNLAKKIRITCREKGYVVRPTYGGKTFNFLPMYISSEDQIVGLIRSFVNVAEEMINEMRDASR</sequence>
<proteinExistence type="inferred from homology"/>
<accession>A0AAQ0YSH8</accession>
<dbReference type="PROSITE" id="PS00600">
    <property type="entry name" value="AA_TRANSFER_CLASS_3"/>
    <property type="match status" value="1"/>
</dbReference>
<dbReference type="Proteomes" id="UP000289372">
    <property type="component" value="Unassembled WGS sequence"/>
</dbReference>
<organism evidence="5 6">
    <name type="scientific">Xanthomonas perforans</name>
    <dbReference type="NCBI Taxonomy" id="442694"/>
    <lineage>
        <taxon>Bacteria</taxon>
        <taxon>Pseudomonadati</taxon>
        <taxon>Pseudomonadota</taxon>
        <taxon>Gammaproteobacteria</taxon>
        <taxon>Lysobacterales</taxon>
        <taxon>Lysobacteraceae</taxon>
        <taxon>Xanthomonas</taxon>
    </lineage>
</organism>
<comment type="caution">
    <text evidence="5">The sequence shown here is derived from an EMBL/GenBank/DDBJ whole genome shotgun (WGS) entry which is preliminary data.</text>
</comment>
<dbReference type="InterPro" id="IPR015424">
    <property type="entry name" value="PyrdxlP-dep_Trfase"/>
</dbReference>
<dbReference type="InterPro" id="IPR049704">
    <property type="entry name" value="Aminotrans_3_PPA_site"/>
</dbReference>
<dbReference type="InterPro" id="IPR015421">
    <property type="entry name" value="PyrdxlP-dep_Trfase_major"/>
</dbReference>
<dbReference type="SUPFAM" id="SSF53383">
    <property type="entry name" value="PLP-dependent transferases"/>
    <property type="match status" value="1"/>
</dbReference>
<comment type="similarity">
    <text evidence="2 4">Belongs to the class-III pyridoxal-phosphate-dependent aminotransferase family.</text>
</comment>
<dbReference type="EMBL" id="PUUL01000142">
    <property type="protein sequence ID" value="RXD49516.1"/>
    <property type="molecule type" value="Genomic_DNA"/>
</dbReference>
<evidence type="ECO:0000256" key="4">
    <source>
        <dbReference type="RuleBase" id="RU003560"/>
    </source>
</evidence>
<gene>
    <name evidence="5" type="ORF">DB769_21090</name>
</gene>
<name>A0AAQ0YSH8_XANPE</name>
<evidence type="ECO:0000256" key="1">
    <source>
        <dbReference type="ARBA" id="ARBA00001933"/>
    </source>
</evidence>
<reference evidence="5 6" key="1">
    <citation type="submission" date="2018-02" db="EMBL/GenBank/DDBJ databases">
        <title>Characterization of Xanthomonas diversity in transplant houses and field plants.</title>
        <authorList>
            <person name="Abrahamian P."/>
            <person name="Timilsina S."/>
            <person name="Minsavage G.V."/>
            <person name="Goss E.M."/>
            <person name="Jones J.B."/>
            <person name="Vallad G.E."/>
        </authorList>
    </citation>
    <scope>NUCLEOTIDE SEQUENCE [LARGE SCALE GENOMIC DNA]</scope>
    <source>
        <strain evidence="5 6">GEV2132</strain>
    </source>
</reference>
<dbReference type="InterPro" id="IPR005814">
    <property type="entry name" value="Aminotrans_3"/>
</dbReference>
<protein>
    <submittedName>
        <fullName evidence="5">Aspartate aminotransferase family protein</fullName>
    </submittedName>
</protein>
<evidence type="ECO:0000313" key="6">
    <source>
        <dbReference type="Proteomes" id="UP000289372"/>
    </source>
</evidence>
<dbReference type="AlphaFoldDB" id="A0AAQ0YSH8"/>
<comment type="cofactor">
    <cofactor evidence="1">
        <name>pyridoxal 5'-phosphate</name>
        <dbReference type="ChEBI" id="CHEBI:597326"/>
    </cofactor>
</comment>
<keyword evidence="5" id="KW-0808">Transferase</keyword>
<dbReference type="Pfam" id="PF00202">
    <property type="entry name" value="Aminotran_3"/>
    <property type="match status" value="1"/>
</dbReference>
<dbReference type="Gene3D" id="3.40.640.10">
    <property type="entry name" value="Type I PLP-dependent aspartate aminotransferase-like (Major domain)"/>
    <property type="match status" value="1"/>
</dbReference>
<dbReference type="InterPro" id="IPR015422">
    <property type="entry name" value="PyrdxlP-dep_Trfase_small"/>
</dbReference>
<dbReference type="Gene3D" id="3.90.1150.10">
    <property type="entry name" value="Aspartate Aminotransferase, domain 1"/>
    <property type="match status" value="1"/>
</dbReference>
<dbReference type="CDD" id="cd00610">
    <property type="entry name" value="OAT_like"/>
    <property type="match status" value="1"/>
</dbReference>
<dbReference type="GO" id="GO:0030170">
    <property type="term" value="F:pyridoxal phosphate binding"/>
    <property type="evidence" value="ECO:0007669"/>
    <property type="project" value="InterPro"/>
</dbReference>
<dbReference type="PANTHER" id="PTHR43094">
    <property type="entry name" value="AMINOTRANSFERASE"/>
    <property type="match status" value="1"/>
</dbReference>
<dbReference type="GO" id="GO:0008483">
    <property type="term" value="F:transaminase activity"/>
    <property type="evidence" value="ECO:0007669"/>
    <property type="project" value="UniProtKB-KW"/>
</dbReference>
<keyword evidence="5" id="KW-0032">Aminotransferase</keyword>
<keyword evidence="3 4" id="KW-0663">Pyridoxal phosphate</keyword>